<dbReference type="InterPro" id="IPR012340">
    <property type="entry name" value="NA-bd_OB-fold"/>
</dbReference>
<dbReference type="AlphaFoldDB" id="A0A834GZC6"/>
<keyword evidence="3" id="KW-1185">Reference proteome</keyword>
<comment type="caution">
    <text evidence="2">The sequence shown here is derived from an EMBL/GenBank/DDBJ whole genome shotgun (WGS) entry which is preliminary data.</text>
</comment>
<evidence type="ECO:0000256" key="1">
    <source>
        <dbReference type="SAM" id="MobiDB-lite"/>
    </source>
</evidence>
<organism evidence="2 3">
    <name type="scientific">Rhododendron simsii</name>
    <name type="common">Sims's rhododendron</name>
    <dbReference type="NCBI Taxonomy" id="118357"/>
    <lineage>
        <taxon>Eukaryota</taxon>
        <taxon>Viridiplantae</taxon>
        <taxon>Streptophyta</taxon>
        <taxon>Embryophyta</taxon>
        <taxon>Tracheophyta</taxon>
        <taxon>Spermatophyta</taxon>
        <taxon>Magnoliopsida</taxon>
        <taxon>eudicotyledons</taxon>
        <taxon>Gunneridae</taxon>
        <taxon>Pentapetalae</taxon>
        <taxon>asterids</taxon>
        <taxon>Ericales</taxon>
        <taxon>Ericaceae</taxon>
        <taxon>Ericoideae</taxon>
        <taxon>Rhodoreae</taxon>
        <taxon>Rhododendron</taxon>
    </lineage>
</organism>
<feature type="region of interest" description="Disordered" evidence="1">
    <location>
        <begin position="459"/>
        <end position="517"/>
    </location>
</feature>
<accession>A0A834GZC6</accession>
<evidence type="ECO:0000313" key="2">
    <source>
        <dbReference type="EMBL" id="KAF7143415.1"/>
    </source>
</evidence>
<reference evidence="2" key="1">
    <citation type="submission" date="2019-11" db="EMBL/GenBank/DDBJ databases">
        <authorList>
            <person name="Liu Y."/>
            <person name="Hou J."/>
            <person name="Li T.-Q."/>
            <person name="Guan C.-H."/>
            <person name="Wu X."/>
            <person name="Wu H.-Z."/>
            <person name="Ling F."/>
            <person name="Zhang R."/>
            <person name="Shi X.-G."/>
            <person name="Ren J.-P."/>
            <person name="Chen E.-F."/>
            <person name="Sun J.-M."/>
        </authorList>
    </citation>
    <scope>NUCLEOTIDE SEQUENCE</scope>
    <source>
        <strain evidence="2">Adult_tree_wgs_1</strain>
        <tissue evidence="2">Leaves</tissue>
    </source>
</reference>
<dbReference type="OrthoDB" id="1725660at2759"/>
<dbReference type="Proteomes" id="UP000626092">
    <property type="component" value="Unassembled WGS sequence"/>
</dbReference>
<dbReference type="Gene3D" id="2.40.50.140">
    <property type="entry name" value="Nucleic acid-binding proteins"/>
    <property type="match status" value="2"/>
</dbReference>
<proteinExistence type="predicted"/>
<feature type="compositionally biased region" description="Polar residues" evidence="1">
    <location>
        <begin position="482"/>
        <end position="492"/>
    </location>
</feature>
<gene>
    <name evidence="2" type="ORF">RHSIM_Rhsim05G0088200</name>
</gene>
<feature type="compositionally biased region" description="Polar residues" evidence="1">
    <location>
        <begin position="459"/>
        <end position="473"/>
    </location>
</feature>
<name>A0A834GZC6_RHOSS</name>
<evidence type="ECO:0000313" key="3">
    <source>
        <dbReference type="Proteomes" id="UP000626092"/>
    </source>
</evidence>
<dbReference type="EMBL" id="WJXA01000005">
    <property type="protein sequence ID" value="KAF7143415.1"/>
    <property type="molecule type" value="Genomic_DNA"/>
</dbReference>
<dbReference type="SUPFAM" id="SSF50249">
    <property type="entry name" value="Nucleic acid-binding proteins"/>
    <property type="match status" value="2"/>
</dbReference>
<protein>
    <submittedName>
        <fullName evidence="2">Uncharacterized protein</fullName>
    </submittedName>
</protein>
<sequence length="523" mass="59381">MALQDWIPPPTPKNQDRSVGLVDVVGLDFWVGLFKLGDKVGVIVDEDGADMVVESILEEKIRDGFCEYCVGISIGLVVGYICSSSSNPLTSTVYTCCSRRWFGFGDDGGIVDYEEAIKDEQSEGFCEGACEYKPSKRIFDRLLPHILNTLYPMVQKLNLDEVRIKLANRMWTILRNNMSMTYPIFREFIQELHLRWTDFILVAVLGNHDIRVVVIDGIENCEKNYEWSKNFTVHVMITEKGLAKSMSSSSSSYQRLLLQDAQGNKMQSIIYGDNIEILANKLKLYHTYAITNAVVTKIRDQFHFLDKMHQLVISAKLPVEEIKIDGFSLRLLQFNFTPFSDLNTIDRTDAKIDVLFAVLNVGPCRKPNSSYIVDLQVIDTRLRFYVEIADQTGSIPATIFAKKAKQLYNITAAEVVNNTTNKLSTPKEWVLILKASMYTYGAISQCVFNVHTLYNTNPDQQAPEQASSQNLGPNTPKKRGTNALSTVESPTNEDPMEQDSPMEPFKNKHKKEQTYERNLLFYT</sequence>